<dbReference type="PROSITE" id="PS51372">
    <property type="entry name" value="PRD_2"/>
    <property type="match status" value="1"/>
</dbReference>
<name>A0A0C9NW92_LACPA</name>
<evidence type="ECO:0000256" key="1">
    <source>
        <dbReference type="ARBA" id="ARBA00022737"/>
    </source>
</evidence>
<evidence type="ECO:0000256" key="4">
    <source>
        <dbReference type="ARBA" id="ARBA00023163"/>
    </source>
</evidence>
<dbReference type="InterPro" id="IPR013011">
    <property type="entry name" value="PTS_EIIB_2"/>
</dbReference>
<evidence type="ECO:0000256" key="2">
    <source>
        <dbReference type="ARBA" id="ARBA00023015"/>
    </source>
</evidence>
<dbReference type="SUPFAM" id="SSF63520">
    <property type="entry name" value="PTS-regulatory domain, PRD"/>
    <property type="match status" value="2"/>
</dbReference>
<dbReference type="AlphaFoldDB" id="A0A0C9NW92"/>
<gene>
    <name evidence="8" type="ORF">LC0644_0809</name>
</gene>
<feature type="domain" description="PTS EIIB type-2" evidence="6">
    <location>
        <begin position="404"/>
        <end position="493"/>
    </location>
</feature>
<dbReference type="Pfam" id="PF00359">
    <property type="entry name" value="PTS_EIIA_2"/>
    <property type="match status" value="1"/>
</dbReference>
<dbReference type="PANTHER" id="PTHR30185">
    <property type="entry name" value="CRYPTIC BETA-GLUCOSIDE BGL OPERON ANTITERMINATOR"/>
    <property type="match status" value="1"/>
</dbReference>
<dbReference type="InterPro" id="IPR002178">
    <property type="entry name" value="PTS_EIIA_type-2_dom"/>
</dbReference>
<evidence type="ECO:0000259" key="6">
    <source>
        <dbReference type="PROSITE" id="PS51099"/>
    </source>
</evidence>
<dbReference type="GO" id="GO:0009401">
    <property type="term" value="P:phosphoenolpyruvate-dependent sugar phosphotransferase system"/>
    <property type="evidence" value="ECO:0007669"/>
    <property type="project" value="InterPro"/>
</dbReference>
<evidence type="ECO:0000259" key="5">
    <source>
        <dbReference type="PROSITE" id="PS51094"/>
    </source>
</evidence>
<dbReference type="PANTHER" id="PTHR30185:SF13">
    <property type="entry name" value="LICABCH OPERON REGULATOR-RELATED"/>
    <property type="match status" value="1"/>
</dbReference>
<dbReference type="PROSITE" id="PS51099">
    <property type="entry name" value="PTS_EIIB_TYPE_2"/>
    <property type="match status" value="1"/>
</dbReference>
<reference evidence="9" key="1">
    <citation type="submission" date="2014-05" db="EMBL/GenBank/DDBJ databases">
        <title>Whole genome sequencing of Lactobacillus casei NRIC0644.</title>
        <authorList>
            <person name="Atarashi H."/>
            <person name="Yoshida Y."/>
            <person name="Fujimura S."/>
            <person name="Tanaka N."/>
            <person name="Shiwa Y."/>
            <person name="Yoshikawa H."/>
            <person name="Okada S."/>
            <person name="Nakagawa J."/>
        </authorList>
    </citation>
    <scope>NUCLEOTIDE SEQUENCE [LARGE SCALE GENOMIC DNA]</scope>
    <source>
        <strain evidence="9">NRIC0644</strain>
    </source>
</reference>
<dbReference type="GO" id="GO:0008982">
    <property type="term" value="F:protein-N(PI)-phosphohistidine-sugar phosphotransferase activity"/>
    <property type="evidence" value="ECO:0007669"/>
    <property type="project" value="InterPro"/>
</dbReference>
<keyword evidence="2" id="KW-0805">Transcription regulation</keyword>
<dbReference type="GeneID" id="57091335"/>
<evidence type="ECO:0000313" key="9">
    <source>
        <dbReference type="Proteomes" id="UP000032552"/>
    </source>
</evidence>
<dbReference type="InterPro" id="IPR016152">
    <property type="entry name" value="PTrfase/Anion_transptr"/>
</dbReference>
<organism evidence="8 9">
    <name type="scientific">Lacticaseibacillus paracasei NRIC 0644</name>
    <dbReference type="NCBI Taxonomy" id="1435038"/>
    <lineage>
        <taxon>Bacteria</taxon>
        <taxon>Bacillati</taxon>
        <taxon>Bacillota</taxon>
        <taxon>Bacilli</taxon>
        <taxon>Lactobacillales</taxon>
        <taxon>Lactobacillaceae</taxon>
        <taxon>Lacticaseibacillus</taxon>
    </lineage>
</organism>
<dbReference type="Gene3D" id="1.10.1790.10">
    <property type="entry name" value="PRD domain"/>
    <property type="match status" value="2"/>
</dbReference>
<dbReference type="RefSeq" id="WP_003571793.1">
    <property type="nucleotide sequence ID" value="NZ_BAYM01000060.1"/>
</dbReference>
<dbReference type="Pfam" id="PF00874">
    <property type="entry name" value="PRD"/>
    <property type="match status" value="2"/>
</dbReference>
<comment type="caution">
    <text evidence="8">The sequence shown here is derived from an EMBL/GenBank/DDBJ whole genome shotgun (WGS) entry which is preliminary data.</text>
</comment>
<evidence type="ECO:0000256" key="3">
    <source>
        <dbReference type="ARBA" id="ARBA00023159"/>
    </source>
</evidence>
<dbReference type="SUPFAM" id="SSF55804">
    <property type="entry name" value="Phoshotransferase/anion transport protein"/>
    <property type="match status" value="1"/>
</dbReference>
<dbReference type="Proteomes" id="UP000032552">
    <property type="component" value="Unassembled WGS sequence"/>
</dbReference>
<dbReference type="InterPro" id="IPR036634">
    <property type="entry name" value="PRD_sf"/>
</dbReference>
<dbReference type="InterPro" id="IPR050661">
    <property type="entry name" value="BglG_antiterminators"/>
</dbReference>
<evidence type="ECO:0000259" key="7">
    <source>
        <dbReference type="PROSITE" id="PS51372"/>
    </source>
</evidence>
<dbReference type="Pfam" id="PF05043">
    <property type="entry name" value="Mga"/>
    <property type="match status" value="1"/>
</dbReference>
<feature type="domain" description="PRD" evidence="7">
    <location>
        <begin position="289"/>
        <end position="397"/>
    </location>
</feature>
<dbReference type="InterPro" id="IPR036388">
    <property type="entry name" value="WH-like_DNA-bd_sf"/>
</dbReference>
<dbReference type="InterPro" id="IPR011608">
    <property type="entry name" value="PRD"/>
</dbReference>
<dbReference type="CDD" id="cd05568">
    <property type="entry name" value="PTS_IIB_bgl_like"/>
    <property type="match status" value="1"/>
</dbReference>
<keyword evidence="4" id="KW-0804">Transcription</keyword>
<dbReference type="InterPro" id="IPR007737">
    <property type="entry name" value="Mga_HTH"/>
</dbReference>
<accession>A0A0C9NW92</accession>
<dbReference type="Gene3D" id="1.10.10.10">
    <property type="entry name" value="Winged helix-like DNA-binding domain superfamily/Winged helix DNA-binding domain"/>
    <property type="match status" value="1"/>
</dbReference>
<protein>
    <submittedName>
        <fullName evidence="8">Sorbitol operon transcription regulator</fullName>
    </submittedName>
</protein>
<dbReference type="Gene3D" id="3.40.930.10">
    <property type="entry name" value="Mannitol-specific EII, Chain A"/>
    <property type="match status" value="1"/>
</dbReference>
<sequence>MSHQDDYEEDIRKTIAFIYTHQMTHYSDLVANLKVSRKKIAAYLDEIDRRLLGSKVQLVRKRNQGIYFEGDTEQIAEIFHIPSNYDGLDVHGRRSIITLNLIMQNSFVKMDNLADDYFVSRSTLERDLRAIKREVSKFGLSVSSTVNGIAIVGNEQDKRNYASRIISNYWRESIKANRLVVHLPQDFDNLIGSETLRTAQAVLSELQRVTKIEFTEYQYQSLLIHICISTVRIQNAEYLPTWSSASQALSPETSILTRLLEEAFNIQVPKSEQEYLNIHILAAKQSKLTPDDFKGQVVNRRLLNIADFLKTNIQIYDDQLINDLTIHLGPAMHRFQVGLQASNPYTSEIMRLYPQAFELAFDLSRKLDDRYLVTVDKNEIAYLALHFQSFMERTTKATVSNNKINVAVICSTGLGTARLLTQRLKASFADKINITRVLSVPNAFKAKFVEDMIISTIPLELPGQKVVVIKPLFEPKEERLVAKEITNIEDRRTRNQNSFLSLMSPTRILVSSKHLERDDAIKMIGQLLVDRDLAKIGVAESAIAREEVASTLIRQDQVAMPHAQSEYIKKSGITLLVATHGVTWGDGEAKFVFFIGLNQHAIKNTNLDAVYHRFNQLVSSDDALSLLAKANNPKAIWHQLIDFFQKRTVSD</sequence>
<keyword evidence="3" id="KW-0010">Activator</keyword>
<dbReference type="EMBL" id="BAYM01000060">
    <property type="protein sequence ID" value="GAN36220.1"/>
    <property type="molecule type" value="Genomic_DNA"/>
</dbReference>
<keyword evidence="1" id="KW-0677">Repeat</keyword>
<proteinExistence type="predicted"/>
<feature type="domain" description="PTS EIIA type-2" evidence="5">
    <location>
        <begin position="501"/>
        <end position="647"/>
    </location>
</feature>
<dbReference type="GO" id="GO:0006355">
    <property type="term" value="P:regulation of DNA-templated transcription"/>
    <property type="evidence" value="ECO:0007669"/>
    <property type="project" value="InterPro"/>
</dbReference>
<evidence type="ECO:0000313" key="8">
    <source>
        <dbReference type="EMBL" id="GAN36220.1"/>
    </source>
</evidence>
<dbReference type="PROSITE" id="PS51094">
    <property type="entry name" value="PTS_EIIA_TYPE_2"/>
    <property type="match status" value="1"/>
</dbReference>